<proteinExistence type="predicted"/>
<dbReference type="Proteomes" id="UP000664032">
    <property type="component" value="Unassembled WGS sequence"/>
</dbReference>
<keyword evidence="2" id="KW-1185">Reference proteome</keyword>
<sequence>MAWNQLAAELWTMIADECDEDGVRALCSPEMPPHIRDSARPVQFRNLNFAAYNVLDKLDFNIDRYQFARSLAITQILSNRRFTELPKSPLVRHVRSWRYTGYLVHSPHPGISKREKLIDLTMQFHVDKVWPLFLANLHLYVGLTRLALQNVVIDDVAVTSFNALDNLQSLEITHSIISCTTILRPFDRLTHYTQQEARGTFHVEFMMPVCSTLTYLNVVIGTGDYRKLYSALEQCHVLDALSIYLIKEQGKAFECPPPGVDLSITACPNLSEYIGPAYYYAADIIPGRPLHTIKLNRLPCNAELVHPGCVEWIKVLFTSGTVPVEHFDVAQWPASALCAEETFPTLFHKFPHLISLRIVIEPFEGTGNIDFGDQLEAERWNTYNYLNILHTLSGPLPYKIPPTLRTLELVTEDEYERHPTHTFDKVVAALRHSANFTNLRTLIVGTLYCFQRWTRLESGIWDVIHEGECFNLDGAEREHYSEFDDSSDNHGNVTEEEDTPEENQAKNSKEFSTSDEKTVQTEGQKQDKSKVVFDNQDYRELGAL</sequence>
<gene>
    <name evidence="1" type="ORF">JR316_0008373</name>
</gene>
<evidence type="ECO:0000313" key="2">
    <source>
        <dbReference type="Proteomes" id="UP000664032"/>
    </source>
</evidence>
<comment type="caution">
    <text evidence="1">The sequence shown here is derived from an EMBL/GenBank/DDBJ whole genome shotgun (WGS) entry which is preliminary data.</text>
</comment>
<accession>A0ACB8GVL7</accession>
<evidence type="ECO:0000313" key="1">
    <source>
        <dbReference type="EMBL" id="KAH9479778.1"/>
    </source>
</evidence>
<reference evidence="1" key="1">
    <citation type="submission" date="2021-10" db="EMBL/GenBank/DDBJ databases">
        <title>Psilocybe cubensis genome.</title>
        <authorList>
            <person name="Mckernan K.J."/>
            <person name="Crawford S."/>
            <person name="Trippe A."/>
            <person name="Kane L.T."/>
            <person name="Mclaughlin S."/>
        </authorList>
    </citation>
    <scope>NUCLEOTIDE SEQUENCE</scope>
    <source>
        <strain evidence="1">MGC-MH-2018</strain>
    </source>
</reference>
<organism evidence="1 2">
    <name type="scientific">Psilocybe cubensis</name>
    <name type="common">Psychedelic mushroom</name>
    <name type="synonym">Stropharia cubensis</name>
    <dbReference type="NCBI Taxonomy" id="181762"/>
    <lineage>
        <taxon>Eukaryota</taxon>
        <taxon>Fungi</taxon>
        <taxon>Dikarya</taxon>
        <taxon>Basidiomycota</taxon>
        <taxon>Agaricomycotina</taxon>
        <taxon>Agaricomycetes</taxon>
        <taxon>Agaricomycetidae</taxon>
        <taxon>Agaricales</taxon>
        <taxon>Agaricineae</taxon>
        <taxon>Strophariaceae</taxon>
        <taxon>Psilocybe</taxon>
    </lineage>
</organism>
<name>A0ACB8GVL7_PSICU</name>
<dbReference type="EMBL" id="JAFIQS020000007">
    <property type="protein sequence ID" value="KAH9479778.1"/>
    <property type="molecule type" value="Genomic_DNA"/>
</dbReference>
<protein>
    <submittedName>
        <fullName evidence="1">Uncharacterized protein</fullName>
    </submittedName>
</protein>